<evidence type="ECO:0000259" key="9">
    <source>
        <dbReference type="Pfam" id="PF00177"/>
    </source>
</evidence>
<feature type="domain" description="Small ribosomal subunit protein uS7" evidence="9">
    <location>
        <begin position="2"/>
        <end position="149"/>
    </location>
</feature>
<dbReference type="GO" id="GO:0003735">
    <property type="term" value="F:structural constituent of ribosome"/>
    <property type="evidence" value="ECO:0007669"/>
    <property type="project" value="InterPro"/>
</dbReference>
<evidence type="ECO:0000256" key="8">
    <source>
        <dbReference type="RuleBase" id="RU003619"/>
    </source>
</evidence>
<evidence type="ECO:0000256" key="6">
    <source>
        <dbReference type="ARBA" id="ARBA00023274"/>
    </source>
</evidence>
<keyword evidence="5 7" id="KW-0689">Ribosomal protein</keyword>
<dbReference type="PROSITE" id="PS00052">
    <property type="entry name" value="RIBOSOMAL_S7"/>
    <property type="match status" value="1"/>
</dbReference>
<dbReference type="RefSeq" id="WP_062213265.1">
    <property type="nucleotide sequence ID" value="NZ_JACIEK010000031.1"/>
</dbReference>
<evidence type="ECO:0000256" key="2">
    <source>
        <dbReference type="ARBA" id="ARBA00022555"/>
    </source>
</evidence>
<proteinExistence type="inferred from homology"/>
<reference evidence="10 11" key="1">
    <citation type="submission" date="2020-08" db="EMBL/GenBank/DDBJ databases">
        <title>Genomic Encyclopedia of Type Strains, Phase IV (KMG-IV): sequencing the most valuable type-strain genomes for metagenomic binning, comparative biology and taxonomic classification.</title>
        <authorList>
            <person name="Goeker M."/>
        </authorList>
    </citation>
    <scope>NUCLEOTIDE SEQUENCE [LARGE SCALE GENOMIC DNA]</scope>
    <source>
        <strain evidence="10 11">DSM 102238</strain>
    </source>
</reference>
<dbReference type="InterPro" id="IPR023798">
    <property type="entry name" value="Ribosomal_uS7_dom"/>
</dbReference>
<evidence type="ECO:0000256" key="1">
    <source>
        <dbReference type="ARBA" id="ARBA00007151"/>
    </source>
</evidence>
<protein>
    <recommendedName>
        <fullName evidence="7">Small ribosomal subunit protein uS7</fullName>
    </recommendedName>
</protein>
<dbReference type="NCBIfam" id="TIGR01029">
    <property type="entry name" value="rpsG_bact"/>
    <property type="match status" value="1"/>
</dbReference>
<comment type="subunit">
    <text evidence="7">Part of the 30S ribosomal subunit. Contacts proteins S9 and S11.</text>
</comment>
<dbReference type="GO" id="GO:0019843">
    <property type="term" value="F:rRNA binding"/>
    <property type="evidence" value="ECO:0007669"/>
    <property type="project" value="UniProtKB-UniRule"/>
</dbReference>
<dbReference type="Proteomes" id="UP000542776">
    <property type="component" value="Unassembled WGS sequence"/>
</dbReference>
<evidence type="ECO:0000256" key="5">
    <source>
        <dbReference type="ARBA" id="ARBA00022980"/>
    </source>
</evidence>
<keyword evidence="3 7" id="KW-0699">rRNA-binding</keyword>
<dbReference type="FunFam" id="1.10.455.10:FF:000001">
    <property type="entry name" value="30S ribosomal protein S7"/>
    <property type="match status" value="1"/>
</dbReference>
<dbReference type="EMBL" id="JACIEK010000031">
    <property type="protein sequence ID" value="MBB4000796.1"/>
    <property type="molecule type" value="Genomic_DNA"/>
</dbReference>
<dbReference type="AlphaFoldDB" id="A0A7W6H998"/>
<keyword evidence="4 7" id="KW-0694">RNA-binding</keyword>
<accession>A0A7W6H998</accession>
<dbReference type="GO" id="GO:0015935">
    <property type="term" value="C:small ribosomal subunit"/>
    <property type="evidence" value="ECO:0007669"/>
    <property type="project" value="InterPro"/>
</dbReference>
<dbReference type="Pfam" id="PF00177">
    <property type="entry name" value="Ribosomal_S7"/>
    <property type="match status" value="1"/>
</dbReference>
<dbReference type="PANTHER" id="PTHR11205">
    <property type="entry name" value="RIBOSOMAL PROTEIN S7"/>
    <property type="match status" value="1"/>
</dbReference>
<gene>
    <name evidence="7" type="primary">rpsG</name>
    <name evidence="10" type="ORF">GGR04_004676</name>
</gene>
<evidence type="ECO:0000256" key="3">
    <source>
        <dbReference type="ARBA" id="ARBA00022730"/>
    </source>
</evidence>
<dbReference type="HAMAP" id="MF_00480_B">
    <property type="entry name" value="Ribosomal_uS7_B"/>
    <property type="match status" value="1"/>
</dbReference>
<keyword evidence="11" id="KW-1185">Reference proteome</keyword>
<dbReference type="PIRSF" id="PIRSF002122">
    <property type="entry name" value="RPS7p_RPS7a_RPS5e_RPS7o"/>
    <property type="match status" value="1"/>
</dbReference>
<name>A0A7W6H998_9HYPH</name>
<evidence type="ECO:0000256" key="4">
    <source>
        <dbReference type="ARBA" id="ARBA00022884"/>
    </source>
</evidence>
<comment type="function">
    <text evidence="7">One of the primary rRNA binding proteins, it binds directly to 16S rRNA where it nucleates assembly of the head domain of the 30S subunit. Is located at the subunit interface close to the decoding center, probably blocks exit of the E-site tRNA.</text>
</comment>
<sequence length="156" mass="17887">MSRRHSAEKREINPDPKFGDLIVTKFMNAVMYDGKKSTAERIVYGAFDVMTEKTRQDAIGIFHTALDNVAPHVEVRSRRVGGATYQVPVDVRPERRQALAIRWLITAARNRNETTMVDRLSGELMDAANNRGTAVKKREDTHRMAEANRAFSHYRW</sequence>
<dbReference type="InterPro" id="IPR000235">
    <property type="entry name" value="Ribosomal_uS7"/>
</dbReference>
<dbReference type="InterPro" id="IPR036823">
    <property type="entry name" value="Ribosomal_uS7_dom_sf"/>
</dbReference>
<keyword evidence="2 7" id="KW-0820">tRNA-binding</keyword>
<dbReference type="CDD" id="cd14869">
    <property type="entry name" value="uS7_Bacteria"/>
    <property type="match status" value="1"/>
</dbReference>
<dbReference type="Gene3D" id="1.10.455.10">
    <property type="entry name" value="Ribosomal protein S7 domain"/>
    <property type="match status" value="1"/>
</dbReference>
<comment type="similarity">
    <text evidence="1 7 8">Belongs to the universal ribosomal protein uS7 family.</text>
</comment>
<evidence type="ECO:0000256" key="7">
    <source>
        <dbReference type="HAMAP-Rule" id="MF_00480"/>
    </source>
</evidence>
<dbReference type="GO" id="GO:0000049">
    <property type="term" value="F:tRNA binding"/>
    <property type="evidence" value="ECO:0007669"/>
    <property type="project" value="UniProtKB-UniRule"/>
</dbReference>
<dbReference type="GO" id="GO:0006412">
    <property type="term" value="P:translation"/>
    <property type="evidence" value="ECO:0007669"/>
    <property type="project" value="UniProtKB-UniRule"/>
</dbReference>
<evidence type="ECO:0000313" key="10">
    <source>
        <dbReference type="EMBL" id="MBB4000796.1"/>
    </source>
</evidence>
<organism evidence="10 11">
    <name type="scientific">Aureimonas pseudogalii</name>
    <dbReference type="NCBI Taxonomy" id="1744844"/>
    <lineage>
        <taxon>Bacteria</taxon>
        <taxon>Pseudomonadati</taxon>
        <taxon>Pseudomonadota</taxon>
        <taxon>Alphaproteobacteria</taxon>
        <taxon>Hyphomicrobiales</taxon>
        <taxon>Aurantimonadaceae</taxon>
        <taxon>Aureimonas</taxon>
    </lineage>
</organism>
<keyword evidence="6 7" id="KW-0687">Ribonucleoprotein</keyword>
<dbReference type="InterPro" id="IPR005717">
    <property type="entry name" value="Ribosomal_uS7_bac/org-type"/>
</dbReference>
<evidence type="ECO:0000313" key="11">
    <source>
        <dbReference type="Proteomes" id="UP000542776"/>
    </source>
</evidence>
<dbReference type="SUPFAM" id="SSF47973">
    <property type="entry name" value="Ribosomal protein S7"/>
    <property type="match status" value="1"/>
</dbReference>
<comment type="caution">
    <text evidence="10">The sequence shown here is derived from an EMBL/GenBank/DDBJ whole genome shotgun (WGS) entry which is preliminary data.</text>
</comment>
<dbReference type="InterPro" id="IPR020606">
    <property type="entry name" value="Ribosomal_uS7_CS"/>
</dbReference>